<evidence type="ECO:0000256" key="5">
    <source>
        <dbReference type="ARBA" id="ARBA00023136"/>
    </source>
</evidence>
<dbReference type="NCBIfam" id="TIGR00785">
    <property type="entry name" value="dass"/>
    <property type="match status" value="1"/>
</dbReference>
<keyword evidence="3 6" id="KW-0812">Transmembrane</keyword>
<feature type="transmembrane region" description="Helical" evidence="6">
    <location>
        <begin position="225"/>
        <end position="251"/>
    </location>
</feature>
<comment type="subcellular location">
    <subcellularLocation>
        <location evidence="1">Membrane</location>
        <topology evidence="1">Multi-pass membrane protein</topology>
    </subcellularLocation>
</comment>
<dbReference type="Proteomes" id="UP000783390">
    <property type="component" value="Unassembled WGS sequence"/>
</dbReference>
<dbReference type="EMBL" id="JAGGJZ010000001">
    <property type="protein sequence ID" value="MBP1889078.1"/>
    <property type="molecule type" value="Genomic_DNA"/>
</dbReference>
<feature type="transmembrane region" description="Helical" evidence="6">
    <location>
        <begin position="90"/>
        <end position="109"/>
    </location>
</feature>
<feature type="transmembrane region" description="Helical" evidence="6">
    <location>
        <begin position="19"/>
        <end position="36"/>
    </location>
</feature>
<protein>
    <submittedName>
        <fullName evidence="7">DASS family divalent anion:Na+ symporter</fullName>
    </submittedName>
</protein>
<comment type="caution">
    <text evidence="7">The sequence shown here is derived from an EMBL/GenBank/DDBJ whole genome shotgun (WGS) entry which is preliminary data.</text>
</comment>
<dbReference type="PANTHER" id="PTHR42826">
    <property type="entry name" value="DICARBOXYLATE TRANSPORTER 2.1, CHLOROPLASTIC"/>
    <property type="match status" value="1"/>
</dbReference>
<dbReference type="Pfam" id="PF00939">
    <property type="entry name" value="Na_sulph_symp"/>
    <property type="match status" value="1"/>
</dbReference>
<evidence type="ECO:0000313" key="7">
    <source>
        <dbReference type="EMBL" id="MBP1889078.1"/>
    </source>
</evidence>
<name>A0ABS4EYK8_9CLOT</name>
<gene>
    <name evidence="7" type="ORF">J2Z53_000657</name>
</gene>
<dbReference type="InterPro" id="IPR001898">
    <property type="entry name" value="SLC13A/DASS"/>
</dbReference>
<comment type="similarity">
    <text evidence="2">Belongs to the SLC13A/DASS transporter (TC 2.A.47) family. DIT1 subfamily.</text>
</comment>
<evidence type="ECO:0000256" key="4">
    <source>
        <dbReference type="ARBA" id="ARBA00022989"/>
    </source>
</evidence>
<dbReference type="InterPro" id="IPR030676">
    <property type="entry name" value="CitT-rel"/>
</dbReference>
<keyword evidence="4 6" id="KW-1133">Transmembrane helix</keyword>
<sequence>MKTNDSDTTAKKKKILKPIPFIISILVGIILWFVPAPLKVDIIGWHTLAVFLSIIVGCILDAAPMGLYALIGIAVLSVTQTLPVKEVFSGYASKTVWLIVIAYCVSIGFRKTGLGERIAYKMVEIFGKNSLTLGYSLLLCDLVVAPLIPSNTARGAGVVFPIATSLSESLGSKPNDGTARKIGAFLLLVSFHANLITGAMFLTGMGTNPIAIALAKNVANVDITWGGWFLAALIPGLISLIVIPLLLYALYRPEMTQMPEAKEMVKQELKRMGPVKKSEKQMIVSFILMIILWVFGKQLHVNTTITAIIGLCILLILNVVEWKDVTSERSAWNILLWLGPLMMMASQLSKYGVIAWFSKIVQENVHGLSWQIATIILAIVYYYSHYLFTSTIVHMQAMYAPFLSILIGLGAPAMPIALLFAFLTCMCAATTHYGTGTAPVYFGAGYVKQSKWWELGFIVSVFELVVWIGIGFLWWKILGLY</sequence>
<keyword evidence="5 6" id="KW-0472">Membrane</keyword>
<feature type="transmembrane region" description="Helical" evidence="6">
    <location>
        <begin position="400"/>
        <end position="433"/>
    </location>
</feature>
<organism evidence="7 8">
    <name type="scientific">Clostridium moniliforme</name>
    <dbReference type="NCBI Taxonomy" id="39489"/>
    <lineage>
        <taxon>Bacteria</taxon>
        <taxon>Bacillati</taxon>
        <taxon>Bacillota</taxon>
        <taxon>Clostridia</taxon>
        <taxon>Eubacteriales</taxon>
        <taxon>Clostridiaceae</taxon>
        <taxon>Clostridium</taxon>
    </lineage>
</organism>
<feature type="transmembrane region" description="Helical" evidence="6">
    <location>
        <begin position="334"/>
        <end position="357"/>
    </location>
</feature>
<keyword evidence="8" id="KW-1185">Reference proteome</keyword>
<proteinExistence type="inferred from homology"/>
<reference evidence="7 8" key="1">
    <citation type="submission" date="2021-03" db="EMBL/GenBank/DDBJ databases">
        <title>Genomic Encyclopedia of Type Strains, Phase IV (KMG-IV): sequencing the most valuable type-strain genomes for metagenomic binning, comparative biology and taxonomic classification.</title>
        <authorList>
            <person name="Goeker M."/>
        </authorList>
    </citation>
    <scope>NUCLEOTIDE SEQUENCE [LARGE SCALE GENOMIC DNA]</scope>
    <source>
        <strain evidence="7 8">DSM 3984</strain>
    </source>
</reference>
<feature type="transmembrane region" description="Helical" evidence="6">
    <location>
        <begin position="453"/>
        <end position="475"/>
    </location>
</feature>
<feature type="transmembrane region" description="Helical" evidence="6">
    <location>
        <begin position="305"/>
        <end position="322"/>
    </location>
</feature>
<feature type="transmembrane region" description="Helical" evidence="6">
    <location>
        <begin position="369"/>
        <end position="388"/>
    </location>
</feature>
<dbReference type="RefSeq" id="WP_209795784.1">
    <property type="nucleotide sequence ID" value="NZ_JAGGJZ010000001.1"/>
</dbReference>
<feature type="transmembrane region" description="Helical" evidence="6">
    <location>
        <begin position="183"/>
        <end position="205"/>
    </location>
</feature>
<evidence type="ECO:0000256" key="2">
    <source>
        <dbReference type="ARBA" id="ARBA00007349"/>
    </source>
</evidence>
<evidence type="ECO:0000256" key="3">
    <source>
        <dbReference type="ARBA" id="ARBA00022692"/>
    </source>
</evidence>
<evidence type="ECO:0000256" key="1">
    <source>
        <dbReference type="ARBA" id="ARBA00004141"/>
    </source>
</evidence>
<dbReference type="PIRSF" id="PIRSF002457">
    <property type="entry name" value="DASS"/>
    <property type="match status" value="1"/>
</dbReference>
<feature type="transmembrane region" description="Helical" evidence="6">
    <location>
        <begin position="281"/>
        <end position="299"/>
    </location>
</feature>
<accession>A0ABS4EYK8</accession>
<evidence type="ECO:0000313" key="8">
    <source>
        <dbReference type="Proteomes" id="UP000783390"/>
    </source>
</evidence>
<evidence type="ECO:0000256" key="6">
    <source>
        <dbReference type="SAM" id="Phobius"/>
    </source>
</evidence>